<feature type="domain" description="SWIM-type" evidence="4">
    <location>
        <begin position="145"/>
        <end position="177"/>
    </location>
</feature>
<dbReference type="Gene3D" id="3.30.40.10">
    <property type="entry name" value="Zinc/RING finger domain, C3HC4 (zinc finger)"/>
    <property type="match status" value="1"/>
</dbReference>
<name>A0A397IC15_9GLOM</name>
<accession>A0A397IC15</accession>
<evidence type="ECO:0008006" key="7">
    <source>
        <dbReference type="Google" id="ProtNLM"/>
    </source>
</evidence>
<dbReference type="InterPro" id="IPR007527">
    <property type="entry name" value="Znf_SWIM"/>
</dbReference>
<sequence>MNHTTETNNVGPSDFNGTSVNTTNTQPTMSLKMGRSKRNINVAKRNVVNNGEGSVTTLGKRKAAAKDEGGLSVAKMRATKNRRGASASKRKGKKLREARYIHVCDDHTKDRMERAMNQPIYLIDFKEIDPIKREYTVLGPTGLVYTTTITKKVSCSCPDFSNGFHCKHILFVLLRVLKVDRNSDLIYQKALVKRELNSIFDNSPQITLPTEEDIELLKAIASGNQYKRRSIEGNCQICFDTLHNHQILIWCENGCGNNIHMNCFTQWADTLPVGQKVTCVLCRTEWSYSYLGE</sequence>
<dbReference type="AlphaFoldDB" id="A0A397IC15"/>
<dbReference type="GO" id="GO:0061630">
    <property type="term" value="F:ubiquitin protein ligase activity"/>
    <property type="evidence" value="ECO:0007669"/>
    <property type="project" value="InterPro"/>
</dbReference>
<dbReference type="STRING" id="1348612.A0A397IC15"/>
<protein>
    <recommendedName>
        <fullName evidence="7">SWIM-type domain-containing protein</fullName>
    </recommendedName>
</protein>
<keyword evidence="6" id="KW-1185">Reference proteome</keyword>
<dbReference type="InterPro" id="IPR039903">
    <property type="entry name" value="Zswim2"/>
</dbReference>
<gene>
    <name evidence="5" type="ORF">Glove_232g75</name>
</gene>
<dbReference type="PANTHER" id="PTHR21540:SF0">
    <property type="entry name" value="PHD FAMILY PROTEIN"/>
    <property type="match status" value="1"/>
</dbReference>
<evidence type="ECO:0000256" key="1">
    <source>
        <dbReference type="PROSITE-ProRule" id="PRU00175"/>
    </source>
</evidence>
<evidence type="ECO:0000313" key="5">
    <source>
        <dbReference type="EMBL" id="RHZ73205.1"/>
    </source>
</evidence>
<dbReference type="EMBL" id="PQFF01000215">
    <property type="protein sequence ID" value="RHZ73205.1"/>
    <property type="molecule type" value="Genomic_DNA"/>
</dbReference>
<dbReference type="Pfam" id="PF04434">
    <property type="entry name" value="SWIM"/>
    <property type="match status" value="1"/>
</dbReference>
<dbReference type="PROSITE" id="PS50966">
    <property type="entry name" value="ZF_SWIM"/>
    <property type="match status" value="1"/>
</dbReference>
<keyword evidence="1" id="KW-0863">Zinc-finger</keyword>
<dbReference type="SUPFAM" id="SSF57850">
    <property type="entry name" value="RING/U-box"/>
    <property type="match status" value="1"/>
</dbReference>
<dbReference type="GO" id="GO:0008270">
    <property type="term" value="F:zinc ion binding"/>
    <property type="evidence" value="ECO:0007669"/>
    <property type="project" value="UniProtKB-KW"/>
</dbReference>
<evidence type="ECO:0000256" key="2">
    <source>
        <dbReference type="SAM" id="MobiDB-lite"/>
    </source>
</evidence>
<dbReference type="InterPro" id="IPR013083">
    <property type="entry name" value="Znf_RING/FYVE/PHD"/>
</dbReference>
<feature type="region of interest" description="Disordered" evidence="2">
    <location>
        <begin position="1"/>
        <end position="30"/>
    </location>
</feature>
<evidence type="ECO:0000259" key="4">
    <source>
        <dbReference type="PROSITE" id="PS50966"/>
    </source>
</evidence>
<evidence type="ECO:0000313" key="6">
    <source>
        <dbReference type="Proteomes" id="UP000266861"/>
    </source>
</evidence>
<dbReference type="PANTHER" id="PTHR21540">
    <property type="entry name" value="RING FINGER AND SWIM DOMAIN-CONTAINING PROTEIN 2"/>
    <property type="match status" value="1"/>
</dbReference>
<evidence type="ECO:0000259" key="3">
    <source>
        <dbReference type="PROSITE" id="PS50089"/>
    </source>
</evidence>
<keyword evidence="1" id="KW-0862">Zinc</keyword>
<comment type="caution">
    <text evidence="5">The sequence shown here is derived from an EMBL/GenBank/DDBJ whole genome shotgun (WGS) entry which is preliminary data.</text>
</comment>
<feature type="compositionally biased region" description="Polar residues" evidence="2">
    <location>
        <begin position="1"/>
        <end position="29"/>
    </location>
</feature>
<dbReference type="InterPro" id="IPR001841">
    <property type="entry name" value="Znf_RING"/>
</dbReference>
<reference evidence="5 6" key="1">
    <citation type="submission" date="2018-08" db="EMBL/GenBank/DDBJ databases">
        <title>Genome and evolution of the arbuscular mycorrhizal fungus Diversispora epigaea (formerly Glomus versiforme) and its bacterial endosymbionts.</title>
        <authorList>
            <person name="Sun X."/>
            <person name="Fei Z."/>
            <person name="Harrison M."/>
        </authorList>
    </citation>
    <scope>NUCLEOTIDE SEQUENCE [LARGE SCALE GENOMIC DNA]</scope>
    <source>
        <strain evidence="5 6">IT104</strain>
    </source>
</reference>
<proteinExistence type="predicted"/>
<dbReference type="PROSITE" id="PS50089">
    <property type="entry name" value="ZF_RING_2"/>
    <property type="match status" value="1"/>
</dbReference>
<feature type="domain" description="RING-type" evidence="3">
    <location>
        <begin position="235"/>
        <end position="283"/>
    </location>
</feature>
<dbReference type="OrthoDB" id="2122982at2759"/>
<organism evidence="5 6">
    <name type="scientific">Diversispora epigaea</name>
    <dbReference type="NCBI Taxonomy" id="1348612"/>
    <lineage>
        <taxon>Eukaryota</taxon>
        <taxon>Fungi</taxon>
        <taxon>Fungi incertae sedis</taxon>
        <taxon>Mucoromycota</taxon>
        <taxon>Glomeromycotina</taxon>
        <taxon>Glomeromycetes</taxon>
        <taxon>Diversisporales</taxon>
        <taxon>Diversisporaceae</taxon>
        <taxon>Diversispora</taxon>
    </lineage>
</organism>
<dbReference type="Proteomes" id="UP000266861">
    <property type="component" value="Unassembled WGS sequence"/>
</dbReference>
<keyword evidence="1" id="KW-0479">Metal-binding</keyword>